<evidence type="ECO:0000259" key="2">
    <source>
        <dbReference type="Pfam" id="PF03109"/>
    </source>
</evidence>
<dbReference type="SUPFAM" id="SSF56112">
    <property type="entry name" value="Protein kinase-like (PK-like)"/>
    <property type="match status" value="1"/>
</dbReference>
<proteinExistence type="predicted"/>
<dbReference type="InterPro" id="IPR051130">
    <property type="entry name" value="Mito_struct-func_regulator"/>
</dbReference>
<evidence type="ECO:0000256" key="1">
    <source>
        <dbReference type="SAM" id="SignalP"/>
    </source>
</evidence>
<dbReference type="PANTHER" id="PTHR43173:SF12">
    <property type="entry name" value="PROTEIN KINASE SUPERFAMILY PROTEIN"/>
    <property type="match status" value="1"/>
</dbReference>
<dbReference type="CDD" id="cd05121">
    <property type="entry name" value="ABC1_ADCK3-like"/>
    <property type="match status" value="1"/>
</dbReference>
<comment type="caution">
    <text evidence="3">The sequence shown here is derived from an EMBL/GenBank/DDBJ whole genome shotgun (WGS) entry which is preliminary data.</text>
</comment>
<feature type="domain" description="ABC1 atypical kinase-like" evidence="2">
    <location>
        <begin position="167"/>
        <end position="422"/>
    </location>
</feature>
<feature type="chain" id="PRO_5040924550" description="ABC1 atypical kinase-like domain-containing protein" evidence="1">
    <location>
        <begin position="20"/>
        <end position="593"/>
    </location>
</feature>
<dbReference type="InterPro" id="IPR011009">
    <property type="entry name" value="Kinase-like_dom_sf"/>
</dbReference>
<evidence type="ECO:0000313" key="3">
    <source>
        <dbReference type="EMBL" id="GMI13556.1"/>
    </source>
</evidence>
<dbReference type="Pfam" id="PF03109">
    <property type="entry name" value="ABC1"/>
    <property type="match status" value="1"/>
</dbReference>
<dbReference type="OrthoDB" id="427480at2759"/>
<evidence type="ECO:0000313" key="4">
    <source>
        <dbReference type="Proteomes" id="UP001165122"/>
    </source>
</evidence>
<dbReference type="AlphaFoldDB" id="A0A9W7FKA8"/>
<protein>
    <recommendedName>
        <fullName evidence="2">ABC1 atypical kinase-like domain-containing protein</fullName>
    </recommendedName>
</protein>
<organism evidence="3 4">
    <name type="scientific">Triparma laevis f. longispina</name>
    <dbReference type="NCBI Taxonomy" id="1714387"/>
    <lineage>
        <taxon>Eukaryota</taxon>
        <taxon>Sar</taxon>
        <taxon>Stramenopiles</taxon>
        <taxon>Ochrophyta</taxon>
        <taxon>Bolidophyceae</taxon>
        <taxon>Parmales</taxon>
        <taxon>Triparmaceae</taxon>
        <taxon>Triparma</taxon>
    </lineage>
</organism>
<dbReference type="EMBL" id="BRXW01000194">
    <property type="protein sequence ID" value="GMI13556.1"/>
    <property type="molecule type" value="Genomic_DNA"/>
</dbReference>
<name>A0A9W7FKA8_9STRA</name>
<feature type="signal peptide" evidence="1">
    <location>
        <begin position="1"/>
        <end position="19"/>
    </location>
</feature>
<reference evidence="4" key="1">
    <citation type="journal article" date="2023" name="Commun. Biol.">
        <title>Genome analysis of Parmales, the sister group of diatoms, reveals the evolutionary specialization of diatoms from phago-mixotrophs to photoautotrophs.</title>
        <authorList>
            <person name="Ban H."/>
            <person name="Sato S."/>
            <person name="Yoshikawa S."/>
            <person name="Yamada K."/>
            <person name="Nakamura Y."/>
            <person name="Ichinomiya M."/>
            <person name="Sato N."/>
            <person name="Blanc-Mathieu R."/>
            <person name="Endo H."/>
            <person name="Kuwata A."/>
            <person name="Ogata H."/>
        </authorList>
    </citation>
    <scope>NUCLEOTIDE SEQUENCE [LARGE SCALE GENOMIC DNA]</scope>
    <source>
        <strain evidence="4">NIES 3700</strain>
    </source>
</reference>
<dbReference type="Gene3D" id="1.10.510.10">
    <property type="entry name" value="Transferase(Phosphotransferase) domain 1"/>
    <property type="match status" value="1"/>
</dbReference>
<keyword evidence="1" id="KW-0732">Signal</keyword>
<accession>A0A9W7FKA8</accession>
<dbReference type="PANTHER" id="PTHR43173">
    <property type="entry name" value="ABC1 FAMILY PROTEIN"/>
    <property type="match status" value="1"/>
</dbReference>
<dbReference type="Proteomes" id="UP001165122">
    <property type="component" value="Unassembled WGS sequence"/>
</dbReference>
<sequence>MKTLFLPLVLLYNLPSSLPFLYSPVFSKAPDLAKLSTFGNTLLATKIESAPQLDEDEDDVDFPSPLTPVDRALRAGKFWSSAVPVIFNYYSTYTKINVLNKLNPLLNRPCLTSEECEIIWSDLHTAGASTLSLTINDLKGFYVKTGQIIASRQDLFPREYTEALSGLTDYLDPMSFGLVRKVVEGELCLRGERFEEVFEEFDEVPLGAASVAQVHRARLTPEYGSLEVAVKVQRPGIEQKLLGDIKNLITLSKPLRGLKEMPVDYYVVFKELENQLADEFDFVAEAAAMDRIRMNLQTDPQTGLPREIPLKMPRPVSKLVTRRVLVMDYLEGVPLSRVGEEMKKKGIDPDGPEARLFGEKLLRSLTDVFARSILESGFFHADPHPGNIFVLSDGSIGLIDFGQVKQISGRAKNTLAKVMVALDDRVSDTNPEDLERIGNLALELGVELREDAKPEGPAAVAMWLFDGSVKNLPGGYDYGELSPNSPVKELKSFPQDLVLVGRSTVLLKGLSSRLNIPWSLSKEWAPVARQVLAGGEGKNDGGMKKITLRDVGRLVKSWGKGKVKRGTDRLPMGMKRHLARLVVWARGIRRRRE</sequence>
<gene>
    <name evidence="3" type="ORF">TrLO_g7984</name>
</gene>
<keyword evidence="4" id="KW-1185">Reference proteome</keyword>
<dbReference type="InterPro" id="IPR004147">
    <property type="entry name" value="ABC1_dom"/>
</dbReference>